<dbReference type="Proteomes" id="UP000053820">
    <property type="component" value="Unassembled WGS sequence"/>
</dbReference>
<evidence type="ECO:0000256" key="1">
    <source>
        <dbReference type="SAM" id="MobiDB-lite"/>
    </source>
</evidence>
<dbReference type="AlphaFoldDB" id="A0A0C9WAS0"/>
<accession>A0A0C9WAS0</accession>
<name>A0A0C9WAS0_9AGAM</name>
<proteinExistence type="predicted"/>
<dbReference type="OrthoDB" id="2692576at2759"/>
<dbReference type="HOGENOM" id="CLU_270629_0_0_1"/>
<evidence type="ECO:0000313" key="3">
    <source>
        <dbReference type="Proteomes" id="UP000053820"/>
    </source>
</evidence>
<evidence type="ECO:0000313" key="2">
    <source>
        <dbReference type="EMBL" id="KIJ60342.1"/>
    </source>
</evidence>
<organism evidence="2 3">
    <name type="scientific">Hydnomerulius pinastri MD-312</name>
    <dbReference type="NCBI Taxonomy" id="994086"/>
    <lineage>
        <taxon>Eukaryota</taxon>
        <taxon>Fungi</taxon>
        <taxon>Dikarya</taxon>
        <taxon>Basidiomycota</taxon>
        <taxon>Agaricomycotina</taxon>
        <taxon>Agaricomycetes</taxon>
        <taxon>Agaricomycetidae</taxon>
        <taxon>Boletales</taxon>
        <taxon>Boletales incertae sedis</taxon>
        <taxon>Leucogyrophana</taxon>
    </lineage>
</organism>
<gene>
    <name evidence="2" type="ORF">HYDPIDRAFT_32308</name>
</gene>
<keyword evidence="3" id="KW-1185">Reference proteome</keyword>
<protein>
    <submittedName>
        <fullName evidence="2">Uncharacterized protein</fullName>
    </submittedName>
</protein>
<feature type="region of interest" description="Disordered" evidence="1">
    <location>
        <begin position="470"/>
        <end position="494"/>
    </location>
</feature>
<dbReference type="EMBL" id="KN839873">
    <property type="protein sequence ID" value="KIJ60342.1"/>
    <property type="molecule type" value="Genomic_DNA"/>
</dbReference>
<reference evidence="2 3" key="1">
    <citation type="submission" date="2014-04" db="EMBL/GenBank/DDBJ databases">
        <title>Evolutionary Origins and Diversification of the Mycorrhizal Mutualists.</title>
        <authorList>
            <consortium name="DOE Joint Genome Institute"/>
            <consortium name="Mycorrhizal Genomics Consortium"/>
            <person name="Kohler A."/>
            <person name="Kuo A."/>
            <person name="Nagy L.G."/>
            <person name="Floudas D."/>
            <person name="Copeland A."/>
            <person name="Barry K.W."/>
            <person name="Cichocki N."/>
            <person name="Veneault-Fourrey C."/>
            <person name="LaButti K."/>
            <person name="Lindquist E.A."/>
            <person name="Lipzen A."/>
            <person name="Lundell T."/>
            <person name="Morin E."/>
            <person name="Murat C."/>
            <person name="Riley R."/>
            <person name="Ohm R."/>
            <person name="Sun H."/>
            <person name="Tunlid A."/>
            <person name="Henrissat B."/>
            <person name="Grigoriev I.V."/>
            <person name="Hibbett D.S."/>
            <person name="Martin F."/>
        </authorList>
    </citation>
    <scope>NUCLEOTIDE SEQUENCE [LARGE SCALE GENOMIC DNA]</scope>
    <source>
        <strain evidence="2 3">MD-312</strain>
    </source>
</reference>
<sequence>MDTVMPYFRNNVPLVWAVFIDSILRFLPYYVPRHILSPYFRLYLTASPTPLYTDLNHTCIDSDTGCQSITPTPAPVHSEPPGNYTDHHIYPTPAIHPSDSSIIYVFLNTSAWEGEIPSAERDEIHPPKVTVPVGDRKKPRAPTDLVTYKSHGVNFCPAKAIVIYIKSMLKGYALLMIPIFVAHWMLERWSVDDVCNEQLDWLFQLNLWAVPWLLLRYNSRKAMSYLPRLFRWIASRRAVSPPVLRIHVIRVDGEAVPATFDMDPHGAAHVDDVGDVWNQEIGAGLILQPPGPETAHDIPSLASDPNVHSYFAPESRSDTMEPCLQESTTTINEVFHSGEVIGAAGGYSSGSISCSRTPNGVRKVHRDQPRICHAPEGVSNGLHVKTTEAAPDAVFPNAICPSETPSSPCDLSESTIHEVETGPLNQAVRESPEIDQDTMNDTKHLERAIESGEEAYASGPWEIVDASELEVPDKPSDSAGLDPATPVLDSSPAPPIVKSVRFAIPNELEVEGRCQVVLVTPQVEGSCRGSDSKEEDPEVGGTKRLQVLTAQESPLIEDFDLAGLGEVVTALDSAPVPDQDVEELEDEKQQVSKGQEDTLIVDLHEIPKVHPMELAEGQQETATQPDIASPAFSTPDPVIVKLPVVELVRAHADLLTGSSVTLSPAPIRDTTTRSPPQEQPTEFSVVINMARHIPETVSVPEEQPPTPQVSLSLSLDLTLCQVETTDDEMDEPKTALNSDREPSIPPTSPTEIVIAPSVQSPKATIELGVASVRPPLEIDDSREVGSTLALESSLSTPMKGEALDFSPGTQSDSLIPCAATADAPTYASKHVQATEQLTAPSQRIRSAARSFMEFVPRHSKSAGENNAKLSHEAKDDRVILDVLELPVKTENVAPRERLLTASIHALTGSRSPSREVPRPAQLSAPELHDAHKFYTTRPGPIALSEAKPFSRLPAIADNTTQRLAGKEARRNLSASIHAPQTMVEPVKKVAHAEPQVRHAELAGDHRRHVTSPFITSCEWNPVPDPSPPNWAAVPGELGATNSIKRTHSFNRLRSYLAPADCTIRRPKSTVNQKGSATYLVDSTSVAAPSFANGNALDVPVGNSPSRLTSNPFDFRLRTCSSSGVTNVNQGTITTPAQQILAPTMQHGTFFGQAQAPYMSQHKTGPVNSDFSSNNHMAAGPPRIQRRNIGMQVAETIANPWAH</sequence>
<feature type="region of interest" description="Disordered" evidence="1">
    <location>
        <begin position="725"/>
        <end position="747"/>
    </location>
</feature>